<sequence>MTMTKQVHVAVFDTFADWEIGYATAHIRKPDWQREPGQYEIVTVGPSTEPVTTMGGFDIVPDLALADLRPEDSAMLILAGGDTWTEDAMAGFRAAARQFLAAGVPVAAVCGATMGLAIEGLLDDRAHTSNAAEALGYTGYAGAAHYREELAVNDRGLITGSGIAPVQFAHAILEQLAVYEPGVAKSWLKLYGDRDPAGFYELMAV</sequence>
<dbReference type="EMBL" id="JBHLTC010000057">
    <property type="protein sequence ID" value="MFC0629471.1"/>
    <property type="molecule type" value="Genomic_DNA"/>
</dbReference>
<protein>
    <submittedName>
        <fullName evidence="2">DJ-1/PfpI family protein</fullName>
    </submittedName>
</protein>
<gene>
    <name evidence="2" type="ORF">ACFFGN_35740</name>
</gene>
<evidence type="ECO:0000313" key="3">
    <source>
        <dbReference type="Proteomes" id="UP001589890"/>
    </source>
</evidence>
<organism evidence="2 3">
    <name type="scientific">Kribbella deserti</name>
    <dbReference type="NCBI Taxonomy" id="1926257"/>
    <lineage>
        <taxon>Bacteria</taxon>
        <taxon>Bacillati</taxon>
        <taxon>Actinomycetota</taxon>
        <taxon>Actinomycetes</taxon>
        <taxon>Propionibacteriales</taxon>
        <taxon>Kribbellaceae</taxon>
        <taxon>Kribbella</taxon>
    </lineage>
</organism>
<feature type="domain" description="DJ-1/PfpI" evidence="1">
    <location>
        <begin position="5"/>
        <end position="175"/>
    </location>
</feature>
<accession>A0ABV6QXT9</accession>
<name>A0ABV6QXT9_9ACTN</name>
<dbReference type="Proteomes" id="UP001589890">
    <property type="component" value="Unassembled WGS sequence"/>
</dbReference>
<dbReference type="RefSeq" id="WP_380057612.1">
    <property type="nucleotide sequence ID" value="NZ_JBHLTC010000057.1"/>
</dbReference>
<comment type="caution">
    <text evidence="2">The sequence shown here is derived from an EMBL/GenBank/DDBJ whole genome shotgun (WGS) entry which is preliminary data.</text>
</comment>
<evidence type="ECO:0000313" key="2">
    <source>
        <dbReference type="EMBL" id="MFC0629471.1"/>
    </source>
</evidence>
<keyword evidence="3" id="KW-1185">Reference proteome</keyword>
<dbReference type="SUPFAM" id="SSF52317">
    <property type="entry name" value="Class I glutamine amidotransferase-like"/>
    <property type="match status" value="1"/>
</dbReference>
<dbReference type="InterPro" id="IPR029062">
    <property type="entry name" value="Class_I_gatase-like"/>
</dbReference>
<reference evidence="2 3" key="1">
    <citation type="submission" date="2024-09" db="EMBL/GenBank/DDBJ databases">
        <authorList>
            <person name="Sun Q."/>
            <person name="Mori K."/>
        </authorList>
    </citation>
    <scope>NUCLEOTIDE SEQUENCE [LARGE SCALE GENOMIC DNA]</scope>
    <source>
        <strain evidence="2 3">CGMCC 1.15906</strain>
    </source>
</reference>
<dbReference type="Pfam" id="PF01965">
    <property type="entry name" value="DJ-1_PfpI"/>
    <property type="match status" value="1"/>
</dbReference>
<proteinExistence type="predicted"/>
<evidence type="ECO:0000259" key="1">
    <source>
        <dbReference type="Pfam" id="PF01965"/>
    </source>
</evidence>
<dbReference type="InterPro" id="IPR002818">
    <property type="entry name" value="DJ-1/PfpI"/>
</dbReference>
<dbReference type="Gene3D" id="3.40.50.880">
    <property type="match status" value="1"/>
</dbReference>